<dbReference type="Pfam" id="PF00005">
    <property type="entry name" value="ABC_tran"/>
    <property type="match status" value="1"/>
</dbReference>
<dbReference type="FunFam" id="3.40.50.300:FF:000056">
    <property type="entry name" value="Cell division ATP-binding protein FtsE"/>
    <property type="match status" value="1"/>
</dbReference>
<evidence type="ECO:0000256" key="6">
    <source>
        <dbReference type="ARBA" id="ARBA00022840"/>
    </source>
</evidence>
<dbReference type="InterPro" id="IPR015854">
    <property type="entry name" value="ABC_transpr_LolD-like"/>
</dbReference>
<name>E4TGW5_CALNY</name>
<dbReference type="PROSITE" id="PS50893">
    <property type="entry name" value="ABC_TRANSPORTER_2"/>
    <property type="match status" value="1"/>
</dbReference>
<protein>
    <recommendedName>
        <fullName evidence="3">Cell division ATP-binding protein FtsE</fullName>
    </recommendedName>
</protein>
<evidence type="ECO:0000313" key="8">
    <source>
        <dbReference type="EMBL" id="ADR18725.1"/>
    </source>
</evidence>
<dbReference type="SUPFAM" id="SSF52540">
    <property type="entry name" value="P-loop containing nucleoside triphosphate hydrolases"/>
    <property type="match status" value="1"/>
</dbReference>
<dbReference type="EMBL" id="CP002347">
    <property type="protein sequence ID" value="ADR18725.1"/>
    <property type="molecule type" value="Genomic_DNA"/>
</dbReference>
<evidence type="ECO:0000256" key="2">
    <source>
        <dbReference type="ARBA" id="ARBA00005417"/>
    </source>
</evidence>
<dbReference type="InterPro" id="IPR003593">
    <property type="entry name" value="AAA+_ATPase"/>
</dbReference>
<evidence type="ECO:0000256" key="1">
    <source>
        <dbReference type="ARBA" id="ARBA00002579"/>
    </source>
</evidence>
<dbReference type="InterPro" id="IPR003439">
    <property type="entry name" value="ABC_transporter-like_ATP-bd"/>
</dbReference>
<comment type="function">
    <text evidence="1">Part of the ABC transporter FtsEX involved in cellular division. Important for assembly or stability of the septal ring.</text>
</comment>
<dbReference type="SMART" id="SM00382">
    <property type="entry name" value="AAA"/>
    <property type="match status" value="1"/>
</dbReference>
<dbReference type="PANTHER" id="PTHR24220:SF86">
    <property type="entry name" value="ABC TRANSPORTER ABCH.1"/>
    <property type="match status" value="1"/>
</dbReference>
<dbReference type="KEGG" id="cni:Calni_0814"/>
<dbReference type="InterPro" id="IPR017911">
    <property type="entry name" value="MacB-like_ATP-bd"/>
</dbReference>
<dbReference type="GO" id="GO:0005886">
    <property type="term" value="C:plasma membrane"/>
    <property type="evidence" value="ECO:0007669"/>
    <property type="project" value="UniProtKB-ARBA"/>
</dbReference>
<dbReference type="GO" id="GO:0016887">
    <property type="term" value="F:ATP hydrolysis activity"/>
    <property type="evidence" value="ECO:0007669"/>
    <property type="project" value="InterPro"/>
</dbReference>
<keyword evidence="9" id="KW-1185">Reference proteome</keyword>
<feature type="domain" description="ABC transporter" evidence="7">
    <location>
        <begin position="2"/>
        <end position="217"/>
    </location>
</feature>
<dbReference type="PANTHER" id="PTHR24220">
    <property type="entry name" value="IMPORT ATP-BINDING PROTEIN"/>
    <property type="match status" value="1"/>
</dbReference>
<dbReference type="PROSITE" id="PS00211">
    <property type="entry name" value="ABC_TRANSPORTER_1"/>
    <property type="match status" value="1"/>
</dbReference>
<reference evidence="8 9" key="2">
    <citation type="journal article" date="2011" name="Stand. Genomic Sci.">
        <title>Complete genome sequence of Calditerrivibrio nitroreducens type strain (Yu37-1).</title>
        <authorList>
            <person name="Pitluck S."/>
            <person name="Sikorski J."/>
            <person name="Zeytun A."/>
            <person name="Lapidus A."/>
            <person name="Nolan M."/>
            <person name="Lucas S."/>
            <person name="Hammon N."/>
            <person name="Deshpande S."/>
            <person name="Cheng J.F."/>
            <person name="Tapia R."/>
            <person name="Han C."/>
            <person name="Goodwin L."/>
            <person name="Liolios K."/>
            <person name="Pagani I."/>
            <person name="Ivanova N."/>
            <person name="Mavromatis K."/>
            <person name="Pati A."/>
            <person name="Chen A."/>
            <person name="Palaniappan K."/>
            <person name="Hauser L."/>
            <person name="Chang Y.J."/>
            <person name="Jeffries C.D."/>
            <person name="Detter J.C."/>
            <person name="Brambilla E."/>
            <person name="Djao O.D."/>
            <person name="Rohde M."/>
            <person name="Spring S."/>
            <person name="Goker M."/>
            <person name="Woyke T."/>
            <person name="Bristow J."/>
            <person name="Eisen J.A."/>
            <person name="Markowitz V."/>
            <person name="Hugenholtz P."/>
            <person name="Kyrpides N.C."/>
            <person name="Klenk H.P."/>
            <person name="Land M."/>
        </authorList>
    </citation>
    <scope>NUCLEOTIDE SEQUENCE [LARGE SCALE GENOMIC DNA]</scope>
    <source>
        <strain evidence="9">DSM 19672 / NBRC 101217 / Yu37-1</strain>
    </source>
</reference>
<dbReference type="Gene3D" id="3.40.50.300">
    <property type="entry name" value="P-loop containing nucleotide triphosphate hydrolases"/>
    <property type="match status" value="1"/>
</dbReference>
<organism evidence="8 9">
    <name type="scientific">Calditerrivibrio nitroreducens (strain DSM 19672 / NBRC 101217 / Yu37-1)</name>
    <dbReference type="NCBI Taxonomy" id="768670"/>
    <lineage>
        <taxon>Bacteria</taxon>
        <taxon>Pseudomonadati</taxon>
        <taxon>Deferribacterota</taxon>
        <taxon>Deferribacteres</taxon>
        <taxon>Deferribacterales</taxon>
        <taxon>Calditerrivibrionaceae</taxon>
    </lineage>
</organism>
<evidence type="ECO:0000313" key="9">
    <source>
        <dbReference type="Proteomes" id="UP000007039"/>
    </source>
</evidence>
<keyword evidence="6" id="KW-0067">ATP-binding</keyword>
<dbReference type="eggNOG" id="COG1136">
    <property type="taxonomic scope" value="Bacteria"/>
</dbReference>
<dbReference type="OrthoDB" id="9802264at2"/>
<keyword evidence="4" id="KW-0813">Transport</keyword>
<reference key="1">
    <citation type="submission" date="2010-11" db="EMBL/GenBank/DDBJ databases">
        <title>The complete genome of chromosome of Calditerrivibrio nitroreducens DSM 19672.</title>
        <authorList>
            <consortium name="US DOE Joint Genome Institute (JGI-PGF)"/>
            <person name="Lucas S."/>
            <person name="Copeland A."/>
            <person name="Lapidus A."/>
            <person name="Bruce D."/>
            <person name="Goodwin L."/>
            <person name="Pitluck S."/>
            <person name="Kyrpides N."/>
            <person name="Mavromatis K."/>
            <person name="Ivanova N."/>
            <person name="Mikhailova N."/>
            <person name="Zeytun A."/>
            <person name="Brettin T."/>
            <person name="Detter J.C."/>
            <person name="Tapia R."/>
            <person name="Han C."/>
            <person name="Land M."/>
            <person name="Hauser L."/>
            <person name="Markowitz V."/>
            <person name="Cheng J.-F."/>
            <person name="Hugenholtz P."/>
            <person name="Woyke T."/>
            <person name="Wu D."/>
            <person name="Spring S."/>
            <person name="Schroeder M."/>
            <person name="Brambilla E."/>
            <person name="Klenk H.-P."/>
            <person name="Eisen J.A."/>
        </authorList>
    </citation>
    <scope>NUCLEOTIDE SEQUENCE [LARGE SCALE GENOMIC DNA]</scope>
    <source>
        <strain>DSM 19672</strain>
    </source>
</reference>
<dbReference type="InterPro" id="IPR027417">
    <property type="entry name" value="P-loop_NTPase"/>
</dbReference>
<dbReference type="GO" id="GO:0022857">
    <property type="term" value="F:transmembrane transporter activity"/>
    <property type="evidence" value="ECO:0007669"/>
    <property type="project" value="TreeGrafter"/>
</dbReference>
<dbReference type="RefSeq" id="WP_013450938.1">
    <property type="nucleotide sequence ID" value="NC_014758.1"/>
</dbReference>
<dbReference type="Proteomes" id="UP000007039">
    <property type="component" value="Chromosome"/>
</dbReference>
<evidence type="ECO:0000259" key="7">
    <source>
        <dbReference type="PROSITE" id="PS50893"/>
    </source>
</evidence>
<evidence type="ECO:0000256" key="4">
    <source>
        <dbReference type="ARBA" id="ARBA00022448"/>
    </source>
</evidence>
<proteinExistence type="inferred from homology"/>
<evidence type="ECO:0000256" key="3">
    <source>
        <dbReference type="ARBA" id="ARBA00020019"/>
    </source>
</evidence>
<gene>
    <name evidence="8" type="ordered locus">Calni_0814</name>
</gene>
<dbReference type="CDD" id="cd03255">
    <property type="entry name" value="ABC_MJ0796_LolCDE_FtsE"/>
    <property type="match status" value="1"/>
</dbReference>
<keyword evidence="5" id="KW-0547">Nucleotide-binding</keyword>
<comment type="similarity">
    <text evidence="2">Belongs to the ABC transporter superfamily.</text>
</comment>
<dbReference type="GO" id="GO:0005524">
    <property type="term" value="F:ATP binding"/>
    <property type="evidence" value="ECO:0007669"/>
    <property type="project" value="UniProtKB-KW"/>
</dbReference>
<sequence precursor="true">MIAIRYLTKIYGDKVILENINLDIKNGDFVVIMGPSGSGKSTFLSIISGLARPTEGSVYYDELNISKLPESEVGKFRNSKIGFVFQKFNLMENLTVYENILPPVIISERKMTKKDIFELLKRFEIDGLSDMKVKKLSGGEQQRVALARALVNDPDILIADEPTANLDYRLKNDVIDTFKKIHQQGKTVIVATHDKVFTEIKGTRIINMINGKIAEML</sequence>
<dbReference type="InterPro" id="IPR017871">
    <property type="entry name" value="ABC_transporter-like_CS"/>
</dbReference>
<accession>E4TGW5</accession>
<evidence type="ECO:0000256" key="5">
    <source>
        <dbReference type="ARBA" id="ARBA00022741"/>
    </source>
</evidence>
<dbReference type="HOGENOM" id="CLU_000604_1_22_0"/>
<dbReference type="STRING" id="768670.Calni_0814"/>
<dbReference type="AlphaFoldDB" id="E4TGW5"/>